<accession>A0ABW1IWR9</accession>
<evidence type="ECO:0000313" key="5">
    <source>
        <dbReference type="Proteomes" id="UP001596302"/>
    </source>
</evidence>
<dbReference type="Pfam" id="PF00571">
    <property type="entry name" value="CBS"/>
    <property type="match status" value="2"/>
</dbReference>
<dbReference type="PANTHER" id="PTHR43080:SF2">
    <property type="entry name" value="CBS DOMAIN-CONTAINING PROTEIN"/>
    <property type="match status" value="1"/>
</dbReference>
<evidence type="ECO:0000259" key="3">
    <source>
        <dbReference type="PROSITE" id="PS51371"/>
    </source>
</evidence>
<gene>
    <name evidence="4" type="ORF">ACFQE5_01515</name>
</gene>
<dbReference type="InterPro" id="IPR051257">
    <property type="entry name" value="Diverse_CBS-Domain"/>
</dbReference>
<reference evidence="5" key="1">
    <citation type="journal article" date="2019" name="Int. J. Syst. Evol. Microbiol.">
        <title>The Global Catalogue of Microorganisms (GCM) 10K type strain sequencing project: providing services to taxonomists for standard genome sequencing and annotation.</title>
        <authorList>
            <consortium name="The Broad Institute Genomics Platform"/>
            <consortium name="The Broad Institute Genome Sequencing Center for Infectious Disease"/>
            <person name="Wu L."/>
            <person name="Ma J."/>
        </authorList>
    </citation>
    <scope>NUCLEOTIDE SEQUENCE [LARGE SCALE GENOMIC DNA]</scope>
    <source>
        <strain evidence="5">CCM 8391</strain>
    </source>
</reference>
<dbReference type="InterPro" id="IPR000644">
    <property type="entry name" value="CBS_dom"/>
</dbReference>
<proteinExistence type="predicted"/>
<dbReference type="SMART" id="SM00116">
    <property type="entry name" value="CBS"/>
    <property type="match status" value="2"/>
</dbReference>
<evidence type="ECO:0000256" key="2">
    <source>
        <dbReference type="PROSITE-ProRule" id="PRU00703"/>
    </source>
</evidence>
<dbReference type="EMBL" id="JBHSQW010000002">
    <property type="protein sequence ID" value="MFC5992884.1"/>
    <property type="molecule type" value="Genomic_DNA"/>
</dbReference>
<dbReference type="PROSITE" id="PS51371">
    <property type="entry name" value="CBS"/>
    <property type="match status" value="2"/>
</dbReference>
<dbReference type="PANTHER" id="PTHR43080">
    <property type="entry name" value="CBS DOMAIN-CONTAINING PROTEIN CBSX3, MITOCHONDRIAL"/>
    <property type="match status" value="1"/>
</dbReference>
<keyword evidence="1 2" id="KW-0129">CBS domain</keyword>
<dbReference type="Gene3D" id="3.10.580.10">
    <property type="entry name" value="CBS-domain"/>
    <property type="match status" value="1"/>
</dbReference>
<dbReference type="SUPFAM" id="SSF54631">
    <property type="entry name" value="CBS-domain pair"/>
    <property type="match status" value="1"/>
</dbReference>
<evidence type="ECO:0000256" key="1">
    <source>
        <dbReference type="ARBA" id="ARBA00023122"/>
    </source>
</evidence>
<dbReference type="RefSeq" id="WP_379581897.1">
    <property type="nucleotide sequence ID" value="NZ_JBHSQW010000002.1"/>
</dbReference>
<evidence type="ECO:0000313" key="4">
    <source>
        <dbReference type="EMBL" id="MFC5992884.1"/>
    </source>
</evidence>
<dbReference type="InterPro" id="IPR046342">
    <property type="entry name" value="CBS_dom_sf"/>
</dbReference>
<protein>
    <submittedName>
        <fullName evidence="4">HPP family protein</fullName>
    </submittedName>
</protein>
<feature type="domain" description="CBS" evidence="3">
    <location>
        <begin position="7"/>
        <end position="65"/>
    </location>
</feature>
<organism evidence="4 5">
    <name type="scientific">Pseudonocardia hispaniensis</name>
    <dbReference type="NCBI Taxonomy" id="904933"/>
    <lineage>
        <taxon>Bacteria</taxon>
        <taxon>Bacillati</taxon>
        <taxon>Actinomycetota</taxon>
        <taxon>Actinomycetes</taxon>
        <taxon>Pseudonocardiales</taxon>
        <taxon>Pseudonocardiaceae</taxon>
        <taxon>Pseudonocardia</taxon>
    </lineage>
</organism>
<keyword evidence="5" id="KW-1185">Reference proteome</keyword>
<comment type="caution">
    <text evidence="4">The sequence shown here is derived from an EMBL/GenBank/DDBJ whole genome shotgun (WGS) entry which is preliminary data.</text>
</comment>
<dbReference type="Proteomes" id="UP001596302">
    <property type="component" value="Unassembled WGS sequence"/>
</dbReference>
<feature type="domain" description="CBS" evidence="3">
    <location>
        <begin position="77"/>
        <end position="133"/>
    </location>
</feature>
<sequence>MRARDVMSSPVITVTPRTPVHAAAALLVSHGFTAAPVVDTERNLVGIVTEADLVRGRILPEGWVVAQRPEPTVADVMTPAPTAMRPEDDVADVVELMVNGRIRTVPIVDDGELVGVVSRRDVVRCVARRELTSQEVRRRRIGPAGHEGRDR</sequence>
<name>A0ABW1IWR9_9PSEU</name>